<dbReference type="EMBL" id="JAAAIL010001040">
    <property type="protein sequence ID" value="KAG0271887.1"/>
    <property type="molecule type" value="Genomic_DNA"/>
</dbReference>
<evidence type="ECO:0000313" key="3">
    <source>
        <dbReference type="Proteomes" id="UP001194580"/>
    </source>
</evidence>
<dbReference type="InterPro" id="IPR032675">
    <property type="entry name" value="LRR_dom_sf"/>
</dbReference>
<dbReference type="SUPFAM" id="SSF52047">
    <property type="entry name" value="RNI-like"/>
    <property type="match status" value="1"/>
</dbReference>
<comment type="caution">
    <text evidence="2">The sequence shown here is derived from an EMBL/GenBank/DDBJ whole genome shotgun (WGS) entry which is preliminary data.</text>
</comment>
<dbReference type="AlphaFoldDB" id="A0AAD4D8I8"/>
<proteinExistence type="predicted"/>
<evidence type="ECO:0000313" key="2">
    <source>
        <dbReference type="EMBL" id="KAG0271887.1"/>
    </source>
</evidence>
<evidence type="ECO:0008006" key="4">
    <source>
        <dbReference type="Google" id="ProtNLM"/>
    </source>
</evidence>
<feature type="region of interest" description="Disordered" evidence="1">
    <location>
        <begin position="405"/>
        <end position="431"/>
    </location>
</feature>
<protein>
    <recommendedName>
        <fullName evidence="4">F-box domain-containing protein</fullName>
    </recommendedName>
</protein>
<keyword evidence="3" id="KW-1185">Reference proteome</keyword>
<name>A0AAD4D8I8_9FUNG</name>
<gene>
    <name evidence="2" type="ORF">BGZ95_000251</name>
</gene>
<dbReference type="Proteomes" id="UP001194580">
    <property type="component" value="Unassembled WGS sequence"/>
</dbReference>
<evidence type="ECO:0000256" key="1">
    <source>
        <dbReference type="SAM" id="MobiDB-lite"/>
    </source>
</evidence>
<reference evidence="2" key="1">
    <citation type="journal article" date="2020" name="Fungal Divers.">
        <title>Resolving the Mortierellaceae phylogeny through synthesis of multi-gene phylogenetics and phylogenomics.</title>
        <authorList>
            <person name="Vandepol N."/>
            <person name="Liber J."/>
            <person name="Desiro A."/>
            <person name="Na H."/>
            <person name="Kennedy M."/>
            <person name="Barry K."/>
            <person name="Grigoriev I.V."/>
            <person name="Miller A.N."/>
            <person name="O'Donnell K."/>
            <person name="Stajich J.E."/>
            <person name="Bonito G."/>
        </authorList>
    </citation>
    <scope>NUCLEOTIDE SEQUENCE</scope>
    <source>
        <strain evidence="2">NRRL 28262</strain>
    </source>
</reference>
<feature type="compositionally biased region" description="Acidic residues" evidence="1">
    <location>
        <begin position="422"/>
        <end position="431"/>
    </location>
</feature>
<accession>A0AAD4D8I8</accession>
<organism evidence="2 3">
    <name type="scientific">Linnemannia exigua</name>
    <dbReference type="NCBI Taxonomy" id="604196"/>
    <lineage>
        <taxon>Eukaryota</taxon>
        <taxon>Fungi</taxon>
        <taxon>Fungi incertae sedis</taxon>
        <taxon>Mucoromycota</taxon>
        <taxon>Mortierellomycotina</taxon>
        <taxon>Mortierellomycetes</taxon>
        <taxon>Mortierellales</taxon>
        <taxon>Mortierellaceae</taxon>
        <taxon>Linnemannia</taxon>
    </lineage>
</organism>
<sequence length="514" mass="57928">MSTLERTSNPLELPEILTRVAYYLSPWEKLPSRFSGQLETEFKPKSVLACMQVSKLWHQIMLPVLWQSYSGHYFVKAPLKLIHKRSPFFRYFRSFQGHEGPYQCTSLVDLNMSQHSKTSHGNGIDIETQNDLVAANRDLRKLYWHGPSKLVPMYVESLARLRRIDDLMLLCWQGHNGQLSEILRAVAGTVTRLGLYSIHGVAEGALMVDSGNGIKEQLVLPHVIKLAYRINHKESSGLEELVRCCPNLKKLYIIPEVTYDMTRLTKNIQECCPNLEALTVKYVELDDEDFVALLYGCRRGGPGLVRLRMNVHGLSDALTNAILGHSATLQSIKLDVRTYSTLDVKNLLRILMECRQLWRFDLQGCSRGTTADLQSVLKSQTWGCKCLEFLGLSISPPLLPVLPVGDNDGNTTEMDGNTGDNDNGEGDDDDYSILSMESVEQTAETEEEKEARLESKAKMLASMGWQVGKQISNHHEGVAKKQGQEDVAAVVGLVEGLERVKVVQWNCVRYERMT</sequence>
<feature type="compositionally biased region" description="Low complexity" evidence="1">
    <location>
        <begin position="405"/>
        <end position="421"/>
    </location>
</feature>
<dbReference type="Gene3D" id="3.80.10.10">
    <property type="entry name" value="Ribonuclease Inhibitor"/>
    <property type="match status" value="1"/>
</dbReference>